<gene>
    <name evidence="1" type="ORF">RYX45_24155</name>
</gene>
<dbReference type="EMBL" id="JAWJAY010001172">
    <property type="protein sequence ID" value="MDV2888258.1"/>
    <property type="molecule type" value="Genomic_DNA"/>
</dbReference>
<dbReference type="GO" id="GO:0016787">
    <property type="term" value="F:hydrolase activity"/>
    <property type="evidence" value="ECO:0007669"/>
    <property type="project" value="UniProtKB-KW"/>
</dbReference>
<accession>A0AAJ2NU23</accession>
<sequence>MKLQKQQLEITIIPAGGSKAEGIEKIIERLNIPEERVATFGDSLNDLEMLS</sequence>
<dbReference type="SUPFAM" id="SSF56784">
    <property type="entry name" value="HAD-like"/>
    <property type="match status" value="1"/>
</dbReference>
<evidence type="ECO:0000313" key="2">
    <source>
        <dbReference type="Proteomes" id="UP001285636"/>
    </source>
</evidence>
<organism evidence="1 2">
    <name type="scientific">Alkalihalophilus pseudofirmus</name>
    <name type="common">Bacillus pseudofirmus</name>
    <dbReference type="NCBI Taxonomy" id="79885"/>
    <lineage>
        <taxon>Bacteria</taxon>
        <taxon>Bacillati</taxon>
        <taxon>Bacillota</taxon>
        <taxon>Bacilli</taxon>
        <taxon>Bacillales</taxon>
        <taxon>Bacillaceae</taxon>
        <taxon>Alkalihalophilus</taxon>
    </lineage>
</organism>
<comment type="caution">
    <text evidence="1">The sequence shown here is derived from an EMBL/GenBank/DDBJ whole genome shotgun (WGS) entry which is preliminary data.</text>
</comment>
<name>A0AAJ2NU23_ALKPS</name>
<dbReference type="InterPro" id="IPR036412">
    <property type="entry name" value="HAD-like_sf"/>
</dbReference>
<protein>
    <submittedName>
        <fullName evidence="1">HAD hydrolase family protein</fullName>
    </submittedName>
</protein>
<dbReference type="InterPro" id="IPR023214">
    <property type="entry name" value="HAD_sf"/>
</dbReference>
<reference evidence="1" key="1">
    <citation type="submission" date="2023-10" db="EMBL/GenBank/DDBJ databases">
        <title>Screening of Alkalihalophilus pseudofirmusBZ-TG-HK211 and Its Alleviation of Salt Stress on Rapeseed Growth.</title>
        <authorList>
            <person name="Zhao B."/>
            <person name="Guo T."/>
        </authorList>
    </citation>
    <scope>NUCLEOTIDE SEQUENCE</scope>
    <source>
        <strain evidence="1">BZ-TG-HK211</strain>
    </source>
</reference>
<proteinExistence type="predicted"/>
<dbReference type="Proteomes" id="UP001285636">
    <property type="component" value="Unassembled WGS sequence"/>
</dbReference>
<dbReference type="Pfam" id="PF08282">
    <property type="entry name" value="Hydrolase_3"/>
    <property type="match status" value="1"/>
</dbReference>
<dbReference type="AlphaFoldDB" id="A0AAJ2NU23"/>
<dbReference type="Gene3D" id="3.40.50.1000">
    <property type="entry name" value="HAD superfamily/HAD-like"/>
    <property type="match status" value="1"/>
</dbReference>
<feature type="non-terminal residue" evidence="1">
    <location>
        <position position="51"/>
    </location>
</feature>
<keyword evidence="1" id="KW-0378">Hydrolase</keyword>
<evidence type="ECO:0000313" key="1">
    <source>
        <dbReference type="EMBL" id="MDV2888258.1"/>
    </source>
</evidence>